<dbReference type="AlphaFoldDB" id="A0AAV7NPU8"/>
<dbReference type="Gene3D" id="1.25.40.20">
    <property type="entry name" value="Ankyrin repeat-containing domain"/>
    <property type="match status" value="1"/>
</dbReference>
<proteinExistence type="inferred from homology"/>
<feature type="region of interest" description="Disordered" evidence="5">
    <location>
        <begin position="192"/>
        <end position="215"/>
    </location>
</feature>
<comment type="similarity">
    <text evidence="3">Belongs to the SOWAH family.</text>
</comment>
<dbReference type="InterPro" id="IPR058889">
    <property type="entry name" value="WHD_SOWAHA-C"/>
</dbReference>
<reference evidence="7" key="1">
    <citation type="journal article" date="2022" name="bioRxiv">
        <title>Sequencing and chromosome-scale assembly of the giantPleurodeles waltlgenome.</title>
        <authorList>
            <person name="Brown T."/>
            <person name="Elewa A."/>
            <person name="Iarovenko S."/>
            <person name="Subramanian E."/>
            <person name="Araus A.J."/>
            <person name="Petzold A."/>
            <person name="Susuki M."/>
            <person name="Suzuki K.-i.T."/>
            <person name="Hayashi T."/>
            <person name="Toyoda A."/>
            <person name="Oliveira C."/>
            <person name="Osipova E."/>
            <person name="Leigh N.D."/>
            <person name="Simon A."/>
            <person name="Yun M.H."/>
        </authorList>
    </citation>
    <scope>NUCLEOTIDE SEQUENCE</scope>
    <source>
        <strain evidence="7">20211129_DDA</strain>
        <tissue evidence="7">Liver</tissue>
    </source>
</reference>
<feature type="compositionally biased region" description="Basic and acidic residues" evidence="5">
    <location>
        <begin position="84"/>
        <end position="95"/>
    </location>
</feature>
<dbReference type="PANTHER" id="PTHR14491">
    <property type="entry name" value="SOSONDOWAH, ISOFORM G"/>
    <property type="match status" value="1"/>
</dbReference>
<keyword evidence="8" id="KW-1185">Reference proteome</keyword>
<sequence length="466" mass="49656">MAEELSLDMVLRFLQERGGRARNHELLERFKGCLNPTGPEEERARARQRFKDIVNELGSVRQEADGLKYVCLRKRYRQQAPTEEAPREPTEEAHEGLSLAVEQQPPPTPVISVTGAAEDAQPAPDGPGEADPEPQGSSKDKAVPLGGSASADPPPADSPRSPRGAAGSSPVAGVRSSRETFRELLLSGASPQLRRGGFFPGRRGGDSDSASLGSEEAPLALEPREHAWMLCSASGSSPWALLAAEPVLLTRRDFITGCSCVHWAARHGRHELLAALLAFARRHGLPVDVNARTAGGGGYTALHLAAMHGHAEVAKLLIGAYDADVDIRDYSGRKAHHYLGPGADEALRGLVRGEADGVEAPPAAEEGSAAGRWSLSRVLPTGLIVHKLSQVVEEDHGGSQGTAHRGKPVSRRPSGGSRPKPRLNKMRFRTQIIHSTQPVYGGGEVEGTGAPLKSPPKLRPKSNMFG</sequence>
<name>A0AAV7NPU8_PLEWA</name>
<feature type="compositionally biased region" description="Basic residues" evidence="5">
    <location>
        <begin position="419"/>
        <end position="428"/>
    </location>
</feature>
<dbReference type="Proteomes" id="UP001066276">
    <property type="component" value="Chromosome 8"/>
</dbReference>
<evidence type="ECO:0000256" key="2">
    <source>
        <dbReference type="ARBA" id="ARBA00023043"/>
    </source>
</evidence>
<dbReference type="EMBL" id="JANPWB010000012">
    <property type="protein sequence ID" value="KAJ1118077.1"/>
    <property type="molecule type" value="Genomic_DNA"/>
</dbReference>
<evidence type="ECO:0000256" key="4">
    <source>
        <dbReference type="PROSITE-ProRule" id="PRU00023"/>
    </source>
</evidence>
<organism evidence="7 8">
    <name type="scientific">Pleurodeles waltl</name>
    <name type="common">Iberian ribbed newt</name>
    <dbReference type="NCBI Taxonomy" id="8319"/>
    <lineage>
        <taxon>Eukaryota</taxon>
        <taxon>Metazoa</taxon>
        <taxon>Chordata</taxon>
        <taxon>Craniata</taxon>
        <taxon>Vertebrata</taxon>
        <taxon>Euteleostomi</taxon>
        <taxon>Amphibia</taxon>
        <taxon>Batrachia</taxon>
        <taxon>Caudata</taxon>
        <taxon>Salamandroidea</taxon>
        <taxon>Salamandridae</taxon>
        <taxon>Pleurodelinae</taxon>
        <taxon>Pleurodeles</taxon>
    </lineage>
</organism>
<dbReference type="SUPFAM" id="SSF48403">
    <property type="entry name" value="Ankyrin repeat"/>
    <property type="match status" value="1"/>
</dbReference>
<keyword evidence="2 4" id="KW-0040">ANK repeat</keyword>
<feature type="region of interest" description="Disordered" evidence="5">
    <location>
        <begin position="394"/>
        <end position="466"/>
    </location>
</feature>
<evidence type="ECO:0000313" key="8">
    <source>
        <dbReference type="Proteomes" id="UP001066276"/>
    </source>
</evidence>
<evidence type="ECO:0000256" key="1">
    <source>
        <dbReference type="ARBA" id="ARBA00022737"/>
    </source>
</evidence>
<evidence type="ECO:0000313" key="7">
    <source>
        <dbReference type="EMBL" id="KAJ1118077.1"/>
    </source>
</evidence>
<dbReference type="PROSITE" id="PS50088">
    <property type="entry name" value="ANK_REPEAT"/>
    <property type="match status" value="1"/>
</dbReference>
<dbReference type="PROSITE" id="PS50297">
    <property type="entry name" value="ANK_REP_REGION"/>
    <property type="match status" value="1"/>
</dbReference>
<comment type="caution">
    <text evidence="7">The sequence shown here is derived from an EMBL/GenBank/DDBJ whole genome shotgun (WGS) entry which is preliminary data.</text>
</comment>
<dbReference type="SMART" id="SM00248">
    <property type="entry name" value="ANK"/>
    <property type="match status" value="2"/>
</dbReference>
<evidence type="ECO:0000256" key="5">
    <source>
        <dbReference type="SAM" id="MobiDB-lite"/>
    </source>
</evidence>
<dbReference type="PANTHER" id="PTHR14491:SF4">
    <property type="entry name" value="ANKYRIN REPEAT DOMAIN-CONTAINING PROTEIN SOWAHC"/>
    <property type="match status" value="1"/>
</dbReference>
<protein>
    <recommendedName>
        <fullName evidence="6">SOWAHA-C winged helix-turn-helix domain-containing protein</fullName>
    </recommendedName>
</protein>
<dbReference type="Pfam" id="PF25877">
    <property type="entry name" value="WHD_SOWAH"/>
    <property type="match status" value="1"/>
</dbReference>
<feature type="region of interest" description="Disordered" evidence="5">
    <location>
        <begin position="78"/>
        <end position="176"/>
    </location>
</feature>
<dbReference type="Pfam" id="PF12796">
    <property type="entry name" value="Ank_2"/>
    <property type="match status" value="1"/>
</dbReference>
<accession>A0AAV7NPU8</accession>
<keyword evidence="1" id="KW-0677">Repeat</keyword>
<dbReference type="InterPro" id="IPR036770">
    <property type="entry name" value="Ankyrin_rpt-contain_sf"/>
</dbReference>
<feature type="repeat" description="ANK" evidence="4">
    <location>
        <begin position="297"/>
        <end position="318"/>
    </location>
</feature>
<evidence type="ECO:0000259" key="6">
    <source>
        <dbReference type="Pfam" id="PF25877"/>
    </source>
</evidence>
<feature type="domain" description="SOWAHA-C winged helix-turn-helix" evidence="6">
    <location>
        <begin position="4"/>
        <end position="91"/>
    </location>
</feature>
<evidence type="ECO:0000256" key="3">
    <source>
        <dbReference type="ARBA" id="ARBA00038122"/>
    </source>
</evidence>
<dbReference type="InterPro" id="IPR002110">
    <property type="entry name" value="Ankyrin_rpt"/>
</dbReference>
<gene>
    <name evidence="7" type="ORF">NDU88_006272</name>
</gene>